<sequence>MPTTTGRAGKATNRGVQLTMAGALAMLLGGCSVDVRDPSVPAAPPSTAALSTPTITPGHDAAAVAAQDMPFAAGATLAPGVPVGVSDELKGAPGWKLEKDNVAGASQYAKADGCKVAARVSTGQGPLVREGDRESTVALFQYLDATIQPSYLKPETLQWGGTAENPGKSVEVLALEQAAPGGRSTAILARMFGTAGSSAYISVSCPDAATLASARADVRHYLPLLPPSA</sequence>
<evidence type="ECO:0008006" key="3">
    <source>
        <dbReference type="Google" id="ProtNLM"/>
    </source>
</evidence>
<evidence type="ECO:0000313" key="1">
    <source>
        <dbReference type="EMBL" id="KIC68401.1"/>
    </source>
</evidence>
<dbReference type="AlphaFoldDB" id="A0A0B4DNW9"/>
<dbReference type="Proteomes" id="UP000031196">
    <property type="component" value="Unassembled WGS sequence"/>
</dbReference>
<comment type="caution">
    <text evidence="1">The sequence shown here is derived from an EMBL/GenBank/DDBJ whole genome shotgun (WGS) entry which is preliminary data.</text>
</comment>
<reference evidence="1 2" key="1">
    <citation type="submission" date="2014-12" db="EMBL/GenBank/DDBJ databases">
        <title>Genome sequencing of Arthrobacter phenanthrenivorans SWC37.</title>
        <authorList>
            <person name="Tan P.W."/>
            <person name="Chan K.-G."/>
        </authorList>
    </citation>
    <scope>NUCLEOTIDE SEQUENCE [LARGE SCALE GENOMIC DNA]</scope>
    <source>
        <strain evidence="1 2">SWC37</strain>
    </source>
</reference>
<proteinExistence type="predicted"/>
<protein>
    <recommendedName>
        <fullName evidence="3">Lipoprotein</fullName>
    </recommendedName>
</protein>
<name>A0A0B4DNW9_PSEPS</name>
<accession>A0A0B4DNW9</accession>
<dbReference type="EMBL" id="JWTB01000010">
    <property type="protein sequence ID" value="KIC68401.1"/>
    <property type="molecule type" value="Genomic_DNA"/>
</dbReference>
<organism evidence="1 2">
    <name type="scientific">Pseudarthrobacter phenanthrenivorans</name>
    <name type="common">Arthrobacter phenanthrenivorans</name>
    <dbReference type="NCBI Taxonomy" id="361575"/>
    <lineage>
        <taxon>Bacteria</taxon>
        <taxon>Bacillati</taxon>
        <taxon>Actinomycetota</taxon>
        <taxon>Actinomycetes</taxon>
        <taxon>Micrococcales</taxon>
        <taxon>Micrococcaceae</taxon>
        <taxon>Pseudarthrobacter</taxon>
    </lineage>
</organism>
<dbReference type="PROSITE" id="PS51257">
    <property type="entry name" value="PROKAR_LIPOPROTEIN"/>
    <property type="match status" value="1"/>
</dbReference>
<dbReference type="RefSeq" id="WP_043450661.1">
    <property type="nucleotide sequence ID" value="NZ_JBFBKS010000001.1"/>
</dbReference>
<evidence type="ECO:0000313" key="2">
    <source>
        <dbReference type="Proteomes" id="UP000031196"/>
    </source>
</evidence>
<gene>
    <name evidence="1" type="ORF">RM50_05245</name>
</gene>